<protein>
    <recommendedName>
        <fullName evidence="6">S-protein homolog</fullName>
    </recommendedName>
</protein>
<reference evidence="7 8" key="1">
    <citation type="journal article" date="2023" name="Plants (Basel)">
        <title>Bridging the Gap: Combining Genomics and Transcriptomics Approaches to Understand Stylosanthes scabra, an Orphan Legume from the Brazilian Caatinga.</title>
        <authorList>
            <person name="Ferreira-Neto J.R.C."/>
            <person name="da Silva M.D."/>
            <person name="Binneck E."/>
            <person name="de Melo N.F."/>
            <person name="da Silva R.H."/>
            <person name="de Melo A.L.T.M."/>
            <person name="Pandolfi V."/>
            <person name="Bustamante F.O."/>
            <person name="Brasileiro-Vidal A.C."/>
            <person name="Benko-Iseppon A.M."/>
        </authorList>
    </citation>
    <scope>NUCLEOTIDE SEQUENCE [LARGE SCALE GENOMIC DNA]</scope>
    <source>
        <tissue evidence="7">Leaves</tissue>
    </source>
</reference>
<evidence type="ECO:0000313" key="8">
    <source>
        <dbReference type="Proteomes" id="UP001341840"/>
    </source>
</evidence>
<keyword evidence="4 6" id="KW-0964">Secreted</keyword>
<evidence type="ECO:0000256" key="4">
    <source>
        <dbReference type="ARBA" id="ARBA00022525"/>
    </source>
</evidence>
<accession>A0ABU6SPL6</accession>
<name>A0ABU6SPL6_9FABA</name>
<dbReference type="PANTHER" id="PTHR31232">
    <property type="match status" value="1"/>
</dbReference>
<feature type="signal peptide" evidence="6">
    <location>
        <begin position="1"/>
        <end position="30"/>
    </location>
</feature>
<comment type="similarity">
    <text evidence="2 6">Belongs to the plant self-incompatibility (S1) protein family.</text>
</comment>
<organism evidence="7 8">
    <name type="scientific">Stylosanthes scabra</name>
    <dbReference type="NCBI Taxonomy" id="79078"/>
    <lineage>
        <taxon>Eukaryota</taxon>
        <taxon>Viridiplantae</taxon>
        <taxon>Streptophyta</taxon>
        <taxon>Embryophyta</taxon>
        <taxon>Tracheophyta</taxon>
        <taxon>Spermatophyta</taxon>
        <taxon>Magnoliopsida</taxon>
        <taxon>eudicotyledons</taxon>
        <taxon>Gunneridae</taxon>
        <taxon>Pentapetalae</taxon>
        <taxon>rosids</taxon>
        <taxon>fabids</taxon>
        <taxon>Fabales</taxon>
        <taxon>Fabaceae</taxon>
        <taxon>Papilionoideae</taxon>
        <taxon>50 kb inversion clade</taxon>
        <taxon>dalbergioids sensu lato</taxon>
        <taxon>Dalbergieae</taxon>
        <taxon>Pterocarpus clade</taxon>
        <taxon>Stylosanthes</taxon>
    </lineage>
</organism>
<dbReference type="Proteomes" id="UP001341840">
    <property type="component" value="Unassembled WGS sequence"/>
</dbReference>
<evidence type="ECO:0000256" key="6">
    <source>
        <dbReference type="RuleBase" id="RU367044"/>
    </source>
</evidence>
<dbReference type="EMBL" id="JASCZI010061310">
    <property type="protein sequence ID" value="MED6138351.1"/>
    <property type="molecule type" value="Genomic_DNA"/>
</dbReference>
<evidence type="ECO:0000313" key="7">
    <source>
        <dbReference type="EMBL" id="MED6138351.1"/>
    </source>
</evidence>
<feature type="non-terminal residue" evidence="7">
    <location>
        <position position="104"/>
    </location>
</feature>
<feature type="chain" id="PRO_5044960918" description="S-protein homolog" evidence="6">
    <location>
        <begin position="31"/>
        <end position="104"/>
    </location>
</feature>
<gene>
    <name evidence="7" type="ORF">PIB30_073561</name>
</gene>
<evidence type="ECO:0000256" key="1">
    <source>
        <dbReference type="ARBA" id="ARBA00004613"/>
    </source>
</evidence>
<keyword evidence="8" id="KW-1185">Reference proteome</keyword>
<comment type="caution">
    <text evidence="7">The sequence shown here is derived from an EMBL/GenBank/DDBJ whole genome shotgun (WGS) entry which is preliminary data.</text>
</comment>
<keyword evidence="5 6" id="KW-0732">Signal</keyword>
<comment type="subcellular location">
    <subcellularLocation>
        <location evidence="1 6">Secreted</location>
    </subcellularLocation>
</comment>
<evidence type="ECO:0000256" key="3">
    <source>
        <dbReference type="ARBA" id="ARBA00022471"/>
    </source>
</evidence>
<evidence type="ECO:0000256" key="5">
    <source>
        <dbReference type="ARBA" id="ARBA00022729"/>
    </source>
</evidence>
<dbReference type="InterPro" id="IPR010264">
    <property type="entry name" value="Self-incomp_S1"/>
</dbReference>
<dbReference type="PANTHER" id="PTHR31232:SF43">
    <property type="entry name" value="S-PROTEIN HOMOLOG 29-RELATED"/>
    <property type="match status" value="1"/>
</dbReference>
<sequence>MSYFSRRSSSVLLTWLLFTTTIVVLPCALGDDGGVFGKVYLSISNKLDGNLPMTLHCKSKDNDLGVHVLNAGQSFMFSFRPSWVAQTQFYCSFAWQGGCHWFDV</sequence>
<dbReference type="Pfam" id="PF05938">
    <property type="entry name" value="Self-incomp_S1"/>
    <property type="match status" value="1"/>
</dbReference>
<keyword evidence="3 6" id="KW-0713">Self-incompatibility</keyword>
<evidence type="ECO:0000256" key="2">
    <source>
        <dbReference type="ARBA" id="ARBA00005581"/>
    </source>
</evidence>
<proteinExistence type="inferred from homology"/>